<keyword evidence="3" id="KW-1185">Reference proteome</keyword>
<feature type="transmembrane region" description="Helical" evidence="1">
    <location>
        <begin position="12"/>
        <end position="35"/>
    </location>
</feature>
<dbReference type="Gene3D" id="2.40.50.140">
    <property type="entry name" value="Nucleic acid-binding proteins"/>
    <property type="match status" value="1"/>
</dbReference>
<evidence type="ECO:0000313" key="2">
    <source>
        <dbReference type="EMBL" id="QHT67958.1"/>
    </source>
</evidence>
<evidence type="ECO:0000256" key="1">
    <source>
        <dbReference type="SAM" id="Phobius"/>
    </source>
</evidence>
<dbReference type="EMBL" id="CP048222">
    <property type="protein sequence ID" value="QHT67958.1"/>
    <property type="molecule type" value="Genomic_DNA"/>
</dbReference>
<protein>
    <submittedName>
        <fullName evidence="2">DUF1449 family protein</fullName>
    </submittedName>
</protein>
<sequence>MNDLLEAAISGVNIIPTSLLIFILVYWLIVMMGLIDMKSIDIIPDHDFHMDVHTDVDTDIPAKEIHTGLHGYDAGSVSWINSVLVFFNLGQVPFMVFMSFFILPVWVISILSNHYLGNSSFLMGLLLLIPILVISLFVAKFLTMPFVRMFSYLYKDPEQEEVIGRVCTVLLPANAEKMGQAVIRSRGNTLMLNVKTSDGESLAKGKNALVLEFKKDKNYYVVQEVEA</sequence>
<evidence type="ECO:0000313" key="3">
    <source>
        <dbReference type="Proteomes" id="UP000480178"/>
    </source>
</evidence>
<dbReference type="RefSeq" id="WP_162443979.1">
    <property type="nucleotide sequence ID" value="NZ_CP048222.1"/>
</dbReference>
<dbReference type="InterPro" id="IPR012340">
    <property type="entry name" value="NA-bd_OB-fold"/>
</dbReference>
<proteinExistence type="predicted"/>
<keyword evidence="1" id="KW-0812">Transmembrane</keyword>
<accession>A0A6C0GIW0</accession>
<reference evidence="2 3" key="1">
    <citation type="submission" date="2020-01" db="EMBL/GenBank/DDBJ databases">
        <authorList>
            <person name="Kim M.K."/>
        </authorList>
    </citation>
    <scope>NUCLEOTIDE SEQUENCE [LARGE SCALE GENOMIC DNA]</scope>
    <source>
        <strain evidence="2 3">172606-1</strain>
    </source>
</reference>
<keyword evidence="1" id="KW-1133">Transmembrane helix</keyword>
<dbReference type="Proteomes" id="UP000480178">
    <property type="component" value="Chromosome"/>
</dbReference>
<dbReference type="AlphaFoldDB" id="A0A6C0GIW0"/>
<dbReference type="KEGG" id="rhoz:GXP67_15575"/>
<feature type="transmembrane region" description="Helical" evidence="1">
    <location>
        <begin position="121"/>
        <end position="142"/>
    </location>
</feature>
<organism evidence="2 3">
    <name type="scientific">Rhodocytophaga rosea</name>
    <dbReference type="NCBI Taxonomy" id="2704465"/>
    <lineage>
        <taxon>Bacteria</taxon>
        <taxon>Pseudomonadati</taxon>
        <taxon>Bacteroidota</taxon>
        <taxon>Cytophagia</taxon>
        <taxon>Cytophagales</taxon>
        <taxon>Rhodocytophagaceae</taxon>
        <taxon>Rhodocytophaga</taxon>
    </lineage>
</organism>
<name>A0A6C0GIW0_9BACT</name>
<feature type="transmembrane region" description="Helical" evidence="1">
    <location>
        <begin position="94"/>
        <end position="115"/>
    </location>
</feature>
<gene>
    <name evidence="2" type="ORF">GXP67_15575</name>
</gene>
<keyword evidence="1" id="KW-0472">Membrane</keyword>